<dbReference type="Gene3D" id="1.20.5.340">
    <property type="match status" value="1"/>
</dbReference>
<feature type="transmembrane region" description="Helical" evidence="9">
    <location>
        <begin position="272"/>
        <end position="294"/>
    </location>
</feature>
<sequence>MAARRSAILFSRSCATRSSSLTLLDCLASGDSSAAVSAARLAFSTSSSSSVQPQIQVESREFLSSKPKGCLASGDSSAAVSAAAFLSAKPKGRRACHLDTLALVRRLEGQGLPSKQAEAITAAIAEVLNDSLDIGSQSFVSRVEMQKAEMVQEANFGKFKSEVKNSQEHHFSLLQRETEKLRVDIDKLQSELRSLLQRETEKFRVDLDKLRSESRYEIDKVTAGQRLDLNLERGRMRDELANQNAETTNLTNKLDKEIHTLRAHLETTKYDIVKWCVATLVALSSAGIAVLRIMM</sequence>
<evidence type="ECO:0000256" key="5">
    <source>
        <dbReference type="ARBA" id="ARBA00023054"/>
    </source>
</evidence>
<feature type="coiled-coil region" evidence="8">
    <location>
        <begin position="171"/>
        <end position="213"/>
    </location>
</feature>
<dbReference type="GO" id="GO:0005739">
    <property type="term" value="C:mitochondrion"/>
    <property type="evidence" value="ECO:0007669"/>
    <property type="project" value="UniProtKB-SubCell"/>
</dbReference>
<dbReference type="PANTHER" id="PTHR14360:SF1">
    <property type="entry name" value="PROTEIN FMP32, MITOCHONDRIAL"/>
    <property type="match status" value="1"/>
</dbReference>
<evidence type="ECO:0000256" key="6">
    <source>
        <dbReference type="ARBA" id="ARBA00023128"/>
    </source>
</evidence>
<keyword evidence="4 9" id="KW-1133">Transmembrane helix</keyword>
<dbReference type="GO" id="GO:0016020">
    <property type="term" value="C:membrane"/>
    <property type="evidence" value="ECO:0007669"/>
    <property type="project" value="UniProtKB-SubCell"/>
</dbReference>
<dbReference type="FunFam" id="1.20.5.340:FF:000029">
    <property type="entry name" value="Coiled-coil domain-containing protein 90-like"/>
    <property type="match status" value="1"/>
</dbReference>
<keyword evidence="11" id="KW-1185">Reference proteome</keyword>
<name>A0AAV9BAL2_ACOGR</name>
<reference evidence="10" key="1">
    <citation type="journal article" date="2023" name="Nat. Commun.">
        <title>Diploid and tetraploid genomes of Acorus and the evolution of monocots.</title>
        <authorList>
            <person name="Ma L."/>
            <person name="Liu K.W."/>
            <person name="Li Z."/>
            <person name="Hsiao Y.Y."/>
            <person name="Qi Y."/>
            <person name="Fu T."/>
            <person name="Tang G.D."/>
            <person name="Zhang D."/>
            <person name="Sun W.H."/>
            <person name="Liu D.K."/>
            <person name="Li Y."/>
            <person name="Chen G.Z."/>
            <person name="Liu X.D."/>
            <person name="Liao X.Y."/>
            <person name="Jiang Y.T."/>
            <person name="Yu X."/>
            <person name="Hao Y."/>
            <person name="Huang J."/>
            <person name="Zhao X.W."/>
            <person name="Ke S."/>
            <person name="Chen Y.Y."/>
            <person name="Wu W.L."/>
            <person name="Hsu J.L."/>
            <person name="Lin Y.F."/>
            <person name="Huang M.D."/>
            <person name="Li C.Y."/>
            <person name="Huang L."/>
            <person name="Wang Z.W."/>
            <person name="Zhao X."/>
            <person name="Zhong W.Y."/>
            <person name="Peng D.H."/>
            <person name="Ahmad S."/>
            <person name="Lan S."/>
            <person name="Zhang J.S."/>
            <person name="Tsai W.C."/>
            <person name="Van de Peer Y."/>
            <person name="Liu Z.J."/>
        </authorList>
    </citation>
    <scope>NUCLEOTIDE SEQUENCE</scope>
    <source>
        <strain evidence="10">SCP</strain>
    </source>
</reference>
<keyword evidence="7 9" id="KW-0472">Membrane</keyword>
<organism evidence="10 11">
    <name type="scientific">Acorus gramineus</name>
    <name type="common">Dwarf sweet flag</name>
    <dbReference type="NCBI Taxonomy" id="55184"/>
    <lineage>
        <taxon>Eukaryota</taxon>
        <taxon>Viridiplantae</taxon>
        <taxon>Streptophyta</taxon>
        <taxon>Embryophyta</taxon>
        <taxon>Tracheophyta</taxon>
        <taxon>Spermatophyta</taxon>
        <taxon>Magnoliopsida</taxon>
        <taxon>Liliopsida</taxon>
        <taxon>Acoraceae</taxon>
        <taxon>Acorus</taxon>
    </lineage>
</organism>
<gene>
    <name evidence="10" type="ORF">QJS04_geneDACA009649</name>
</gene>
<keyword evidence="3 9" id="KW-0812">Transmembrane</keyword>
<evidence type="ECO:0008006" key="12">
    <source>
        <dbReference type="Google" id="ProtNLM"/>
    </source>
</evidence>
<reference evidence="10" key="2">
    <citation type="submission" date="2023-06" db="EMBL/GenBank/DDBJ databases">
        <authorList>
            <person name="Ma L."/>
            <person name="Liu K.-W."/>
            <person name="Li Z."/>
            <person name="Hsiao Y.-Y."/>
            <person name="Qi Y."/>
            <person name="Fu T."/>
            <person name="Tang G."/>
            <person name="Zhang D."/>
            <person name="Sun W.-H."/>
            <person name="Liu D.-K."/>
            <person name="Li Y."/>
            <person name="Chen G.-Z."/>
            <person name="Liu X.-D."/>
            <person name="Liao X.-Y."/>
            <person name="Jiang Y.-T."/>
            <person name="Yu X."/>
            <person name="Hao Y."/>
            <person name="Huang J."/>
            <person name="Zhao X.-W."/>
            <person name="Ke S."/>
            <person name="Chen Y.-Y."/>
            <person name="Wu W.-L."/>
            <person name="Hsu J.-L."/>
            <person name="Lin Y.-F."/>
            <person name="Huang M.-D."/>
            <person name="Li C.-Y."/>
            <person name="Huang L."/>
            <person name="Wang Z.-W."/>
            <person name="Zhao X."/>
            <person name="Zhong W.-Y."/>
            <person name="Peng D.-H."/>
            <person name="Ahmad S."/>
            <person name="Lan S."/>
            <person name="Zhang J.-S."/>
            <person name="Tsai W.-C."/>
            <person name="Van De Peer Y."/>
            <person name="Liu Z.-J."/>
        </authorList>
    </citation>
    <scope>NUCLEOTIDE SEQUENCE</scope>
    <source>
        <strain evidence="10">SCP</strain>
        <tissue evidence="10">Leaves</tissue>
    </source>
</reference>
<dbReference type="Proteomes" id="UP001179952">
    <property type="component" value="Unassembled WGS sequence"/>
</dbReference>
<dbReference type="EMBL" id="JAUJYN010000004">
    <property type="protein sequence ID" value="KAK1273362.1"/>
    <property type="molecule type" value="Genomic_DNA"/>
</dbReference>
<evidence type="ECO:0000256" key="3">
    <source>
        <dbReference type="ARBA" id="ARBA00022692"/>
    </source>
</evidence>
<evidence type="ECO:0000313" key="11">
    <source>
        <dbReference type="Proteomes" id="UP001179952"/>
    </source>
</evidence>
<evidence type="ECO:0000256" key="4">
    <source>
        <dbReference type="ARBA" id="ARBA00022989"/>
    </source>
</evidence>
<keyword evidence="6" id="KW-0496">Mitochondrion</keyword>
<evidence type="ECO:0000256" key="2">
    <source>
        <dbReference type="ARBA" id="ARBA00004370"/>
    </source>
</evidence>
<comment type="subcellular location">
    <subcellularLocation>
        <location evidence="2">Membrane</location>
    </subcellularLocation>
    <subcellularLocation>
        <location evidence="1">Mitochondrion</location>
    </subcellularLocation>
</comment>
<dbReference type="PANTHER" id="PTHR14360">
    <property type="entry name" value="PROTEIN FMP32, MITOCHONDRIAL"/>
    <property type="match status" value="1"/>
</dbReference>
<evidence type="ECO:0000256" key="8">
    <source>
        <dbReference type="SAM" id="Coils"/>
    </source>
</evidence>
<evidence type="ECO:0000256" key="9">
    <source>
        <dbReference type="SAM" id="Phobius"/>
    </source>
</evidence>
<protein>
    <recommendedName>
        <fullName evidence="12">Mitochondrial calcium uniporter regulator 1</fullName>
    </recommendedName>
</protein>
<dbReference type="InterPro" id="IPR024461">
    <property type="entry name" value="CCDC90-like"/>
</dbReference>
<evidence type="ECO:0000256" key="1">
    <source>
        <dbReference type="ARBA" id="ARBA00004173"/>
    </source>
</evidence>
<dbReference type="Pfam" id="PF07798">
    <property type="entry name" value="CCDC90-like"/>
    <property type="match status" value="2"/>
</dbReference>
<accession>A0AAV9BAL2</accession>
<dbReference type="AlphaFoldDB" id="A0AAV9BAL2"/>
<evidence type="ECO:0000313" key="10">
    <source>
        <dbReference type="EMBL" id="KAK1273362.1"/>
    </source>
</evidence>
<comment type="caution">
    <text evidence="10">The sequence shown here is derived from an EMBL/GenBank/DDBJ whole genome shotgun (WGS) entry which is preliminary data.</text>
</comment>
<proteinExistence type="predicted"/>
<evidence type="ECO:0000256" key="7">
    <source>
        <dbReference type="ARBA" id="ARBA00023136"/>
    </source>
</evidence>
<keyword evidence="5 8" id="KW-0175">Coiled coil</keyword>